<dbReference type="InterPro" id="IPR033739">
    <property type="entry name" value="M10A_MMP"/>
</dbReference>
<dbReference type="CTD" id="100001739"/>
<feature type="binding site" evidence="12">
    <location>
        <position position="385"/>
    </location>
    <ligand>
        <name>Ca(2+)</name>
        <dbReference type="ChEBI" id="CHEBI:29108"/>
        <label>4</label>
    </ligand>
</feature>
<dbReference type="SUPFAM" id="SSF50923">
    <property type="entry name" value="Hemopexin-like domain"/>
    <property type="match status" value="1"/>
</dbReference>
<dbReference type="SUPFAM" id="SSF47090">
    <property type="entry name" value="PGBD-like"/>
    <property type="match status" value="1"/>
</dbReference>
<dbReference type="AGR" id="ZFIN:ZDB-GENE-070820-22"/>
<dbReference type="GO" id="GO:0008270">
    <property type="term" value="F:zinc ion binding"/>
    <property type="evidence" value="ECO:0007669"/>
    <property type="project" value="InterPro"/>
</dbReference>
<dbReference type="Pfam" id="PF01471">
    <property type="entry name" value="PG_binding_1"/>
    <property type="match status" value="1"/>
</dbReference>
<evidence type="ECO:0000256" key="16">
    <source>
        <dbReference type="SAM" id="SignalP"/>
    </source>
</evidence>
<comment type="cofactor">
    <cofactor evidence="12">
        <name>Zn(2+)</name>
        <dbReference type="ChEBI" id="CHEBI:29105"/>
    </cofactor>
    <text evidence="12">Binds 2 Zn(2+) ions per subunit.</text>
</comment>
<dbReference type="InterPro" id="IPR024079">
    <property type="entry name" value="MetalloPept_cat_dom_sf"/>
</dbReference>
<feature type="binding site" evidence="12">
    <location>
        <position position="199"/>
    </location>
    <ligand>
        <name>Ca(2+)</name>
        <dbReference type="ChEBI" id="CHEBI:29108"/>
        <label>3</label>
    </ligand>
</feature>
<dbReference type="Gene3D" id="3.40.390.10">
    <property type="entry name" value="Collagenase (Catalytic Domain)"/>
    <property type="match status" value="1"/>
</dbReference>
<keyword evidence="2" id="KW-0645">Protease</keyword>
<feature type="repeat" description="Hemopexin" evidence="14">
    <location>
        <begin position="432"/>
        <end position="482"/>
    </location>
</feature>
<keyword evidence="15" id="KW-1133">Transmembrane helix</keyword>
<feature type="binding site" evidence="12">
    <location>
        <position position="220"/>
    </location>
    <ligand>
        <name>Zn(2+)</name>
        <dbReference type="ChEBI" id="CHEBI:29105"/>
        <label>1</label>
    </ligand>
</feature>
<dbReference type="GO" id="GO:0030574">
    <property type="term" value="P:collagen catabolic process"/>
    <property type="evidence" value="ECO:0000318"/>
    <property type="project" value="GO_Central"/>
</dbReference>
<evidence type="ECO:0000313" key="20">
    <source>
        <dbReference type="ZFIN" id="ZDB-GENE-070820-22"/>
    </source>
</evidence>
<evidence type="ECO:0000256" key="11">
    <source>
        <dbReference type="PIRSR" id="PIRSR001191-2"/>
    </source>
</evidence>
<dbReference type="Pfam" id="PF00045">
    <property type="entry name" value="Hemopexin"/>
    <property type="match status" value="4"/>
</dbReference>
<evidence type="ECO:0000256" key="13">
    <source>
        <dbReference type="PIRSR" id="PIRSR621190-4"/>
    </source>
</evidence>
<feature type="binding site" evidence="12">
    <location>
        <position position="485"/>
    </location>
    <ligand>
        <name>Ca(2+)</name>
        <dbReference type="ChEBI" id="CHEBI:29108"/>
        <label>4</label>
    </ligand>
</feature>
<reference evidence="19" key="1">
    <citation type="submission" date="2025-08" db="UniProtKB">
        <authorList>
            <consortium name="RefSeq"/>
        </authorList>
    </citation>
    <scope>IDENTIFICATION</scope>
    <source>
        <strain evidence="19">Tuebingen</strain>
        <tissue evidence="19">Fibroblasts and whole tissue</tissue>
    </source>
</reference>
<evidence type="ECO:0000256" key="8">
    <source>
        <dbReference type="ARBA" id="ARBA00023049"/>
    </source>
</evidence>
<keyword evidence="18" id="KW-1185">Reference proteome</keyword>
<dbReference type="InterPro" id="IPR006026">
    <property type="entry name" value="Peptidase_Metallo"/>
</dbReference>
<feature type="binding site" evidence="12">
    <location>
        <position position="206"/>
    </location>
    <ligand>
        <name>Zn(2+)</name>
        <dbReference type="ChEBI" id="CHEBI:29105"/>
        <label>1</label>
    </ligand>
</feature>
<feature type="transmembrane region" description="Helical" evidence="15">
    <location>
        <begin position="553"/>
        <end position="575"/>
    </location>
</feature>
<dbReference type="GO" id="GO:0004222">
    <property type="term" value="F:metalloendopeptidase activity"/>
    <property type="evidence" value="ECO:0000318"/>
    <property type="project" value="GO_Central"/>
</dbReference>
<accession>A0A8M9PJH5</accession>
<sequence length="576" mass="64707">MTTALTVTSAALLCVVCARPALMPDQYARGVDWLIRYGYLQSPDTLIGGLQTKESIEEAVRKMQRFAGIEETGNLDQKTLEMMGRPRCSLPDTISFEELLKRNRRGKNKVMMKKKRYTLPKMRWDKTDITWSMQDFPPPSVSPALNPGLVRLILGNALRVWSENTPLRFHYSPDEPSPQTDITVTFTSGYHEDGYPFDGKGGALAHAFFPGKGDLAGDTHFDAEESWTYGDWSSDSDLFTVAVHEFGHALGLFHSSSSDSIMKPYYFSPVGEMNSYSLTAVDRLGIQALYGKQHNLKPPPSVAAPTTYPTQFSTTYLLHPPYYPPDSADRCQGGYDAVANIRAEIFFFRGQHFWRVDHSGSLLSSTPALIHSFWIGLPPDTARVDAAYERRDGHIVFFIGNQYWVFRNTMALPGYPRQLSDWGLHTAAGQLAESVEAVFVWPHNGKTYVFSSGLYWRFDEAGGERKMEEGYPKPAAIWGMPSHPDDIIAFLDGETYFFKDSNYWILQRGGLDLESASPKSIATDWMKCDRHVSAPTPEIPRDRNCSCVQNVAAVMRSLSVIIYLTNIICILVVTVF</sequence>
<dbReference type="GO" id="GO:0005615">
    <property type="term" value="C:extracellular space"/>
    <property type="evidence" value="ECO:0000318"/>
    <property type="project" value="GO_Central"/>
</dbReference>
<feature type="binding site" evidence="12">
    <location>
        <position position="218"/>
    </location>
    <ligand>
        <name>Ca(2+)</name>
        <dbReference type="ChEBI" id="CHEBI:29108"/>
        <label>2</label>
    </ligand>
</feature>
<feature type="binding site" evidence="12">
    <location>
        <position position="222"/>
    </location>
    <ligand>
        <name>Ca(2+)</name>
        <dbReference type="ChEBI" id="CHEBI:29108"/>
        <label>3</label>
    </ligand>
</feature>
<dbReference type="RefSeq" id="XP_021327128.2">
    <property type="nucleotide sequence ID" value="XM_021471453.3"/>
</dbReference>
<evidence type="ECO:0000256" key="6">
    <source>
        <dbReference type="ARBA" id="ARBA00022833"/>
    </source>
</evidence>
<feature type="modified residue" description="Phosphotyrosine; by PKDCC" evidence="13">
    <location>
        <position position="415"/>
    </location>
</feature>
<keyword evidence="15" id="KW-0812">Transmembrane</keyword>
<evidence type="ECO:0000259" key="17">
    <source>
        <dbReference type="SMART" id="SM00235"/>
    </source>
</evidence>
<comment type="cofactor">
    <cofactor evidence="12">
        <name>Ca(2+)</name>
        <dbReference type="ChEBI" id="CHEBI:29108"/>
    </cofactor>
    <text evidence="12">Can bind about 5 Ca(2+) ions per subunit.</text>
</comment>
<dbReference type="PIRSF" id="PIRSF001191">
    <property type="entry name" value="Peptidase_M10A_matrix"/>
    <property type="match status" value="1"/>
</dbReference>
<keyword evidence="9" id="KW-0865">Zymogen</keyword>
<dbReference type="Proteomes" id="UP000000437">
    <property type="component" value="Chromosome 3"/>
</dbReference>
<feature type="binding site" evidence="12">
    <location>
        <position position="225"/>
    </location>
    <ligand>
        <name>Ca(2+)</name>
        <dbReference type="ChEBI" id="CHEBI:29108"/>
        <label>1</label>
    </ligand>
</feature>
<dbReference type="Pfam" id="PF00413">
    <property type="entry name" value="Peptidase_M10"/>
    <property type="match status" value="1"/>
</dbReference>
<dbReference type="AlphaFoldDB" id="A0A8M9PJH5"/>
<evidence type="ECO:0000256" key="3">
    <source>
        <dbReference type="ARBA" id="ARBA00022723"/>
    </source>
</evidence>
<dbReference type="SMART" id="SM00235">
    <property type="entry name" value="ZnMc"/>
    <property type="match status" value="1"/>
</dbReference>
<keyword evidence="7 12" id="KW-0106">Calcium</keyword>
<dbReference type="PRINTS" id="PR00138">
    <property type="entry name" value="MATRIXIN"/>
</dbReference>
<feature type="chain" id="PRO_5044206295" evidence="16">
    <location>
        <begin position="19"/>
        <end position="576"/>
    </location>
</feature>
<evidence type="ECO:0000256" key="15">
    <source>
        <dbReference type="SAM" id="Phobius"/>
    </source>
</evidence>
<feature type="binding site" evidence="12">
    <location>
        <position position="181"/>
    </location>
    <ligand>
        <name>Ca(2+)</name>
        <dbReference type="ChEBI" id="CHEBI:29108"/>
        <label>2</label>
    </ligand>
</feature>
<dbReference type="RefSeq" id="NP_001427818.1">
    <property type="nucleotide sequence ID" value="NM_001440889.1"/>
</dbReference>
<feature type="binding site" evidence="12">
    <location>
        <position position="387"/>
    </location>
    <ligand>
        <name>Ca(2+)</name>
        <dbReference type="ChEBI" id="CHEBI:29108"/>
        <label>5</label>
    </ligand>
</feature>
<dbReference type="PANTHER" id="PTHR10201:SF287">
    <property type="entry name" value="MATRIX METALLOPEPTIDASE 25B-RELATED"/>
    <property type="match status" value="1"/>
</dbReference>
<dbReference type="SMART" id="SM00120">
    <property type="entry name" value="HX"/>
    <property type="match status" value="4"/>
</dbReference>
<evidence type="ECO:0000256" key="12">
    <source>
        <dbReference type="PIRSR" id="PIRSR621190-2"/>
    </source>
</evidence>
<feature type="repeat" description="Hemopexin" evidence="14">
    <location>
        <begin position="332"/>
        <end position="377"/>
    </location>
</feature>
<evidence type="ECO:0000256" key="5">
    <source>
        <dbReference type="ARBA" id="ARBA00022801"/>
    </source>
</evidence>
<evidence type="ECO:0000256" key="7">
    <source>
        <dbReference type="ARBA" id="ARBA00022837"/>
    </source>
</evidence>
<feature type="signal peptide" evidence="16">
    <location>
        <begin position="1"/>
        <end position="18"/>
    </location>
</feature>
<dbReference type="InterPro" id="IPR036375">
    <property type="entry name" value="Hemopexin-like_dom_sf"/>
</dbReference>
<feature type="binding site" evidence="12">
    <location>
        <position position="191"/>
    </location>
    <ligand>
        <name>Zn(2+)</name>
        <dbReference type="ChEBI" id="CHEBI:29105"/>
        <label>1</label>
    </ligand>
</feature>
<feature type="domain" description="Peptidase metallopeptidase" evidence="17">
    <location>
        <begin position="120"/>
        <end position="292"/>
    </location>
</feature>
<evidence type="ECO:0000256" key="2">
    <source>
        <dbReference type="ARBA" id="ARBA00022670"/>
    </source>
</evidence>
<dbReference type="GO" id="GO:0030198">
    <property type="term" value="P:extracellular matrix organization"/>
    <property type="evidence" value="ECO:0000318"/>
    <property type="project" value="GO_Central"/>
</dbReference>
<feature type="repeat" description="Hemopexin" evidence="14">
    <location>
        <begin position="381"/>
        <end position="426"/>
    </location>
</feature>
<dbReference type="InterPro" id="IPR002477">
    <property type="entry name" value="Peptidoglycan-bd-like"/>
</dbReference>
<feature type="repeat" description="Hemopexin" evidence="14">
    <location>
        <begin position="484"/>
        <end position="528"/>
    </location>
</feature>
<evidence type="ECO:0000256" key="14">
    <source>
        <dbReference type="PROSITE-ProRule" id="PRU01011"/>
    </source>
</evidence>
<evidence type="ECO:0000256" key="1">
    <source>
        <dbReference type="ARBA" id="ARBA00010370"/>
    </source>
</evidence>
<dbReference type="GO" id="GO:0031012">
    <property type="term" value="C:extracellular matrix"/>
    <property type="evidence" value="ECO:0007669"/>
    <property type="project" value="InterPro"/>
</dbReference>
<feature type="binding site" evidence="11">
    <location>
        <position position="254"/>
    </location>
    <ligand>
        <name>Zn(2+)</name>
        <dbReference type="ChEBI" id="CHEBI:29105"/>
        <label>2</label>
        <note>catalytic</note>
    </ligand>
</feature>
<dbReference type="Gene3D" id="2.110.10.10">
    <property type="entry name" value="Hemopexin-like domain"/>
    <property type="match status" value="1"/>
</dbReference>
<keyword evidence="15" id="KW-0472">Membrane</keyword>
<dbReference type="GO" id="GO:0006508">
    <property type="term" value="P:proteolysis"/>
    <property type="evidence" value="ECO:0007669"/>
    <property type="project" value="UniProtKB-KW"/>
</dbReference>
<feature type="binding site" evidence="12">
    <location>
        <position position="336"/>
    </location>
    <ligand>
        <name>Ca(2+)</name>
        <dbReference type="ChEBI" id="CHEBI:29108"/>
        <label>4</label>
    </ligand>
</feature>
<feature type="binding site" evidence="12">
    <location>
        <position position="193"/>
    </location>
    <ligand>
        <name>Zn(2+)</name>
        <dbReference type="ChEBI" id="CHEBI:29105"/>
        <label>1</label>
    </ligand>
</feature>
<evidence type="ECO:0000256" key="10">
    <source>
        <dbReference type="PIRSR" id="PIRSR001191-1"/>
    </source>
</evidence>
<proteinExistence type="inferred from homology"/>
<feature type="binding site" evidence="12">
    <location>
        <position position="225"/>
    </location>
    <ligand>
        <name>Ca(2+)</name>
        <dbReference type="ChEBI" id="CHEBI:29108"/>
        <label>3</label>
    </ligand>
</feature>
<dbReference type="PANTHER" id="PTHR10201">
    <property type="entry name" value="MATRIX METALLOPROTEINASE"/>
    <property type="match status" value="1"/>
</dbReference>
<dbReference type="InterPro" id="IPR018487">
    <property type="entry name" value="Hemopexin-like_repeat"/>
</dbReference>
<keyword evidence="8 19" id="KW-0482">Metalloprotease</keyword>
<evidence type="ECO:0000256" key="4">
    <source>
        <dbReference type="ARBA" id="ARBA00022737"/>
    </source>
</evidence>
<evidence type="ECO:0000313" key="18">
    <source>
        <dbReference type="Proteomes" id="UP000000437"/>
    </source>
</evidence>
<feature type="binding site" description="in inhibited form" evidence="12">
    <location>
        <position position="88"/>
    </location>
    <ligand>
        <name>Zn(2+)</name>
        <dbReference type="ChEBI" id="CHEBI:29105"/>
        <label>2</label>
        <note>catalytic</note>
    </ligand>
</feature>
<dbReference type="InterPro" id="IPR000585">
    <property type="entry name" value="Hemopexin-like_dom"/>
</dbReference>
<dbReference type="FunFam" id="2.110.10.10:FF:000018">
    <property type="entry name" value="Matrix metallopeptidase 25b"/>
    <property type="match status" value="1"/>
</dbReference>
<dbReference type="FunCoup" id="A0A8M9PJH5">
    <property type="interactions" value="195"/>
</dbReference>
<feature type="binding site" evidence="11">
    <location>
        <position position="244"/>
    </location>
    <ligand>
        <name>Zn(2+)</name>
        <dbReference type="ChEBI" id="CHEBI:29105"/>
        <label>2</label>
        <note>catalytic</note>
    </ligand>
</feature>
<dbReference type="SUPFAM" id="SSF55486">
    <property type="entry name" value="Metalloproteases ('zincins'), catalytic domain"/>
    <property type="match status" value="1"/>
</dbReference>
<protein>
    <submittedName>
        <fullName evidence="19">Matrix metalloproteinase-25 isoform X2</fullName>
    </submittedName>
</protein>
<feature type="binding site" evidence="12">
    <location>
        <position position="262"/>
    </location>
    <ligand>
        <name>Zn(2+)</name>
        <dbReference type="ChEBI" id="CHEBI:29105"/>
        <label>2</label>
        <note>catalytic</note>
    </ligand>
</feature>
<dbReference type="InterPro" id="IPR036365">
    <property type="entry name" value="PGBD-like_sf"/>
</dbReference>
<feature type="active site" evidence="10">
    <location>
        <position position="245"/>
    </location>
</feature>
<name>A0A8M9PJH5_DANRE</name>
<keyword evidence="6 11" id="KW-0862">Zinc</keyword>
<dbReference type="InterPro" id="IPR001818">
    <property type="entry name" value="Pept_M10_metallopeptidase"/>
</dbReference>
<keyword evidence="5" id="KW-0378">Hydrolase</keyword>
<dbReference type="GeneID" id="100001739"/>
<evidence type="ECO:0000256" key="9">
    <source>
        <dbReference type="ARBA" id="ARBA00023145"/>
    </source>
</evidence>
<dbReference type="CDD" id="cd04278">
    <property type="entry name" value="ZnMc_MMP"/>
    <property type="match status" value="1"/>
</dbReference>
<organism evidence="18 19">
    <name type="scientific">Danio rerio</name>
    <name type="common">Zebrafish</name>
    <name type="synonym">Brachydanio rerio</name>
    <dbReference type="NCBI Taxonomy" id="7955"/>
    <lineage>
        <taxon>Eukaryota</taxon>
        <taxon>Metazoa</taxon>
        <taxon>Chordata</taxon>
        <taxon>Craniata</taxon>
        <taxon>Vertebrata</taxon>
        <taxon>Euteleostomi</taxon>
        <taxon>Actinopterygii</taxon>
        <taxon>Neopterygii</taxon>
        <taxon>Teleostei</taxon>
        <taxon>Ostariophysi</taxon>
        <taxon>Cypriniformes</taxon>
        <taxon>Danionidae</taxon>
        <taxon>Danioninae</taxon>
        <taxon>Danio</taxon>
    </lineage>
</organism>
<dbReference type="ZFIN" id="ZDB-GENE-070820-22">
    <property type="gene designation" value="mmp25a"/>
</dbReference>
<dbReference type="CDD" id="cd00094">
    <property type="entry name" value="HX"/>
    <property type="match status" value="1"/>
</dbReference>
<keyword evidence="16" id="KW-0732">Signal</keyword>
<feature type="binding site" evidence="12">
    <location>
        <position position="198"/>
    </location>
    <ligand>
        <name>Ca(2+)</name>
        <dbReference type="ChEBI" id="CHEBI:29108"/>
        <label>3</label>
    </ligand>
</feature>
<gene>
    <name evidence="19 20" type="primary">mmp25a</name>
</gene>
<keyword evidence="4" id="KW-0677">Repeat</keyword>
<dbReference type="PROSITE" id="PS51642">
    <property type="entry name" value="HEMOPEXIN_2"/>
    <property type="match status" value="4"/>
</dbReference>
<keyword evidence="3 11" id="KW-0479">Metal-binding</keyword>
<dbReference type="FunFam" id="3.40.390.10:FF:000070">
    <property type="entry name" value="Matrix metallopeptidase 25b"/>
    <property type="match status" value="1"/>
</dbReference>
<dbReference type="InterPro" id="IPR021190">
    <property type="entry name" value="Pept_M10A"/>
</dbReference>
<comment type="similarity">
    <text evidence="1">Belongs to the peptidase M10A family.</text>
</comment>
<evidence type="ECO:0000313" key="19">
    <source>
        <dbReference type="RefSeq" id="XP_021327128.2"/>
    </source>
</evidence>
<feature type="binding site" evidence="11">
    <location>
        <position position="248"/>
    </location>
    <ligand>
        <name>Zn(2+)</name>
        <dbReference type="ChEBI" id="CHEBI:29105"/>
        <label>2</label>
        <note>catalytic</note>
    </ligand>
</feature>